<dbReference type="PANTHER" id="PTHR43668">
    <property type="entry name" value="ALLANTOINASE"/>
    <property type="match status" value="1"/>
</dbReference>
<sequence>MCKEILFVGARPYGEESADIAVRGNKIVAVGQDARNAVAEAEVVDVTGLVALPGLVDLHTHLREPGQEDAETVFTGTRAAAVGGYTCVFAMANTNPVADTASVVEQVKMLGDTAGWVEVHPIGAVTVGLEGKTLSSMSAMAKSQAEVRVFSDDGKCVADPVLMRRALEYVKTFGGVIAQHAQDPALTEGAQMNESPLSAELGLAGWPAVAEEAIIARDVALTDHVGSRYHVLHASTKGSVEQIREAKRRGINVTAEATPHHIFLTEEEARSYDPRFKVNPPLRTQEDVEALRDALEDGTIDTIGTDHAPHPLEMKDCEWQAGAFGMIGIETALPVLITTMVDTGRMNWRDIARVMSEKPAQIGLATEQGQPIAAGSFANLAFVDPNVERVVENGWSRSTNNPYLGHTLKGQVMYTVYRGKITVREGMPVQEER</sequence>
<dbReference type="OrthoDB" id="9803027at2"/>
<dbReference type="GO" id="GO:0044205">
    <property type="term" value="P:'de novo' UMP biosynthetic process"/>
    <property type="evidence" value="ECO:0007669"/>
    <property type="project" value="UniProtKB-UniRule"/>
</dbReference>
<dbReference type="InterPro" id="IPR050138">
    <property type="entry name" value="DHOase/Allantoinase_Hydrolase"/>
</dbReference>
<dbReference type="InterPro" id="IPR032466">
    <property type="entry name" value="Metal_Hydrolase"/>
</dbReference>
<dbReference type="EC" id="3.5.2.3" evidence="6"/>
<dbReference type="AlphaFoldDB" id="A0A9W5RDG8"/>
<dbReference type="CDD" id="cd01317">
    <property type="entry name" value="DHOase_IIa"/>
    <property type="match status" value="1"/>
</dbReference>
<protein>
    <recommendedName>
        <fullName evidence="6">Dihydroorotase</fullName>
        <shortName evidence="6">DHOase</shortName>
        <ecNumber evidence="6">3.5.2.3</ecNumber>
    </recommendedName>
</protein>
<dbReference type="Proteomes" id="UP000014387">
    <property type="component" value="Unassembled WGS sequence"/>
</dbReference>
<evidence type="ECO:0000256" key="1">
    <source>
        <dbReference type="ARBA" id="ARBA00002368"/>
    </source>
</evidence>
<dbReference type="GO" id="GO:0006145">
    <property type="term" value="P:purine nucleobase catabolic process"/>
    <property type="evidence" value="ECO:0007669"/>
    <property type="project" value="TreeGrafter"/>
</dbReference>
<feature type="binding site" evidence="6">
    <location>
        <position position="93"/>
    </location>
    <ligand>
        <name>substrate</name>
    </ligand>
</feature>
<dbReference type="InterPro" id="IPR004722">
    <property type="entry name" value="DHOase"/>
</dbReference>
<dbReference type="PROSITE" id="PS00483">
    <property type="entry name" value="DIHYDROOROTASE_2"/>
    <property type="match status" value="1"/>
</dbReference>
<feature type="binding site" evidence="6">
    <location>
        <position position="153"/>
    </location>
    <ligand>
        <name>Zn(2+)</name>
        <dbReference type="ChEBI" id="CHEBI:29105"/>
        <label>2</label>
    </ligand>
</feature>
<feature type="binding site" evidence="6">
    <location>
        <position position="59"/>
    </location>
    <ligand>
        <name>Zn(2+)</name>
        <dbReference type="ChEBI" id="CHEBI:29105"/>
        <label>1</label>
    </ligand>
</feature>
<organism evidence="8 9">
    <name type="scientific">Gleimia europaea ACS-120-V-Col10b</name>
    <dbReference type="NCBI Taxonomy" id="883069"/>
    <lineage>
        <taxon>Bacteria</taxon>
        <taxon>Bacillati</taxon>
        <taxon>Actinomycetota</taxon>
        <taxon>Actinomycetes</taxon>
        <taxon>Actinomycetales</taxon>
        <taxon>Actinomycetaceae</taxon>
        <taxon>Gleimia</taxon>
    </lineage>
</organism>
<evidence type="ECO:0000313" key="9">
    <source>
        <dbReference type="Proteomes" id="UP000014387"/>
    </source>
</evidence>
<evidence type="ECO:0000313" key="8">
    <source>
        <dbReference type="EMBL" id="EPD30459.1"/>
    </source>
</evidence>
<dbReference type="InterPro" id="IPR011059">
    <property type="entry name" value="Metal-dep_hydrolase_composite"/>
</dbReference>
<dbReference type="Pfam" id="PF12890">
    <property type="entry name" value="DHOase"/>
    <property type="match status" value="1"/>
</dbReference>
<dbReference type="Gene3D" id="2.30.40.10">
    <property type="entry name" value="Urease, subunit C, domain 1"/>
    <property type="match status" value="1"/>
</dbReference>
<keyword evidence="9" id="KW-1185">Reference proteome</keyword>
<keyword evidence="4 6" id="KW-0378">Hydrolase</keyword>
<evidence type="ECO:0000256" key="3">
    <source>
        <dbReference type="ARBA" id="ARBA00022723"/>
    </source>
</evidence>
<feature type="binding site" evidence="6">
    <location>
        <position position="310"/>
    </location>
    <ligand>
        <name>substrate</name>
    </ligand>
</feature>
<feature type="active site" evidence="6">
    <location>
        <position position="306"/>
    </location>
</feature>
<dbReference type="SUPFAM" id="SSF51556">
    <property type="entry name" value="Metallo-dependent hydrolases"/>
    <property type="match status" value="1"/>
</dbReference>
<dbReference type="Gene3D" id="3.20.20.140">
    <property type="entry name" value="Metal-dependent hydrolases"/>
    <property type="match status" value="1"/>
</dbReference>
<keyword evidence="3 6" id="KW-0479">Metal-binding</keyword>
<feature type="binding site" evidence="6">
    <location>
        <position position="306"/>
    </location>
    <ligand>
        <name>Zn(2+)</name>
        <dbReference type="ChEBI" id="CHEBI:29105"/>
        <label>1</label>
    </ligand>
</feature>
<comment type="caution">
    <text evidence="8">The sequence shown here is derived from an EMBL/GenBank/DDBJ whole genome shotgun (WGS) entry which is preliminary data.</text>
</comment>
<dbReference type="GO" id="GO:0005737">
    <property type="term" value="C:cytoplasm"/>
    <property type="evidence" value="ECO:0007669"/>
    <property type="project" value="TreeGrafter"/>
</dbReference>
<evidence type="ECO:0000256" key="2">
    <source>
        <dbReference type="ARBA" id="ARBA00010286"/>
    </source>
</evidence>
<dbReference type="GO" id="GO:0008270">
    <property type="term" value="F:zinc ion binding"/>
    <property type="evidence" value="ECO:0007669"/>
    <property type="project" value="UniProtKB-UniRule"/>
</dbReference>
<keyword evidence="5 6" id="KW-0665">Pyrimidine biosynthesis</keyword>
<evidence type="ECO:0000256" key="6">
    <source>
        <dbReference type="HAMAP-Rule" id="MF_00220"/>
    </source>
</evidence>
<dbReference type="GO" id="GO:0004151">
    <property type="term" value="F:dihydroorotase activity"/>
    <property type="evidence" value="ECO:0007669"/>
    <property type="project" value="UniProtKB-UniRule"/>
</dbReference>
<dbReference type="SUPFAM" id="SSF51338">
    <property type="entry name" value="Composite domain of metallo-dependent hydrolases"/>
    <property type="match status" value="1"/>
</dbReference>
<dbReference type="GO" id="GO:0004038">
    <property type="term" value="F:allantoinase activity"/>
    <property type="evidence" value="ECO:0007669"/>
    <property type="project" value="TreeGrafter"/>
</dbReference>
<dbReference type="InterPro" id="IPR002195">
    <property type="entry name" value="Dihydroorotase_CS"/>
</dbReference>
<keyword evidence="6" id="KW-0862">Zinc</keyword>
<feature type="binding site" evidence="6">
    <location>
        <position position="153"/>
    </location>
    <ligand>
        <name>Zn(2+)</name>
        <dbReference type="ChEBI" id="CHEBI:29105"/>
        <label>1</label>
    </ligand>
</feature>
<feature type="binding site" evidence="6">
    <location>
        <position position="233"/>
    </location>
    <ligand>
        <name>Zn(2+)</name>
        <dbReference type="ChEBI" id="CHEBI:29105"/>
        <label>2</label>
    </ligand>
</feature>
<feature type="binding site" evidence="6">
    <location>
        <begin position="324"/>
        <end position="325"/>
    </location>
    <ligand>
        <name>substrate</name>
    </ligand>
</feature>
<comment type="function">
    <text evidence="1 6">Catalyzes the reversible cyclization of carbamoyl aspartate to dihydroorotate.</text>
</comment>
<dbReference type="NCBIfam" id="NF006836">
    <property type="entry name" value="PRK09357.1-1"/>
    <property type="match status" value="1"/>
</dbReference>
<name>A0A9W5RDG8_9ACTO</name>
<feature type="binding site" evidence="6">
    <location>
        <position position="279"/>
    </location>
    <ligand>
        <name>substrate</name>
    </ligand>
</feature>
<reference evidence="8 9" key="1">
    <citation type="submission" date="2013-05" db="EMBL/GenBank/DDBJ databases">
        <title>The Genome Sequence of Actinomyces europaeus ACS-120-V-COL10B.</title>
        <authorList>
            <consortium name="The Broad Institute Genomics Platform"/>
            <person name="Earl A."/>
            <person name="Ward D."/>
            <person name="Feldgarden M."/>
            <person name="Gevers D."/>
            <person name="Saerens B."/>
            <person name="Vaneechoutte M."/>
            <person name="Walker B."/>
            <person name="Young S."/>
            <person name="Zeng Q."/>
            <person name="Gargeya S."/>
            <person name="Fitzgerald M."/>
            <person name="Haas B."/>
            <person name="Abouelleil A."/>
            <person name="Allen A.W."/>
            <person name="Alvarado L."/>
            <person name="Arachchi H.M."/>
            <person name="Berlin A.M."/>
            <person name="Chapman S.B."/>
            <person name="Gainer-Dewar J."/>
            <person name="Goldberg J."/>
            <person name="Griggs A."/>
            <person name="Gujja S."/>
            <person name="Hansen M."/>
            <person name="Howarth C."/>
            <person name="Imamovic A."/>
            <person name="Ireland A."/>
            <person name="Larimer J."/>
            <person name="McCowan C."/>
            <person name="Murphy C."/>
            <person name="Pearson M."/>
            <person name="Poon T.W."/>
            <person name="Priest M."/>
            <person name="Roberts A."/>
            <person name="Saif S."/>
            <person name="Shea T."/>
            <person name="Sisk P."/>
            <person name="Sykes S."/>
            <person name="Wortman J."/>
            <person name="Nusbaum C."/>
            <person name="Birren B."/>
        </authorList>
    </citation>
    <scope>NUCLEOTIDE SEQUENCE [LARGE SCALE GENOMIC DNA]</scope>
    <source>
        <strain evidence="8 9">ACS-120-V-Col10b</strain>
    </source>
</reference>
<comment type="cofactor">
    <cofactor evidence="6">
        <name>Zn(2+)</name>
        <dbReference type="ChEBI" id="CHEBI:29105"/>
    </cofactor>
    <text evidence="6">Binds 2 Zn(2+) ions per subunit.</text>
</comment>
<comment type="pathway">
    <text evidence="6">Pyrimidine metabolism; UMP biosynthesis via de novo pathway; (S)-dihydroorotate from bicarbonate: step 3/3.</text>
</comment>
<feature type="binding site" evidence="6">
    <location>
        <begin position="61"/>
        <end position="63"/>
    </location>
    <ligand>
        <name>substrate</name>
    </ligand>
</feature>
<dbReference type="NCBIfam" id="TIGR00857">
    <property type="entry name" value="pyrC_multi"/>
    <property type="match status" value="1"/>
</dbReference>
<dbReference type="RefSeq" id="WP_016443571.1">
    <property type="nucleotide sequence ID" value="NZ_KE150266.1"/>
</dbReference>
<gene>
    <name evidence="6" type="primary">pyrC</name>
    <name evidence="8" type="ORF">HMPREF9238_00202</name>
</gene>
<dbReference type="PANTHER" id="PTHR43668:SF2">
    <property type="entry name" value="ALLANTOINASE"/>
    <property type="match status" value="1"/>
</dbReference>
<feature type="binding site" evidence="6">
    <location>
        <position position="180"/>
    </location>
    <ligand>
        <name>Zn(2+)</name>
        <dbReference type="ChEBI" id="CHEBI:29105"/>
        <label>2</label>
    </ligand>
</feature>
<comment type="similarity">
    <text evidence="2 6">Belongs to the metallo-dependent hydrolases superfamily. DHOase family. Class I DHOase subfamily.</text>
</comment>
<proteinExistence type="inferred from homology"/>
<dbReference type="HAMAP" id="MF_00220_B">
    <property type="entry name" value="PyrC_classI_B"/>
    <property type="match status" value="1"/>
</dbReference>
<dbReference type="EMBL" id="AGWN01000001">
    <property type="protein sequence ID" value="EPD30459.1"/>
    <property type="molecule type" value="Genomic_DNA"/>
</dbReference>
<feature type="binding site" evidence="6">
    <location>
        <position position="61"/>
    </location>
    <ligand>
        <name>Zn(2+)</name>
        <dbReference type="ChEBI" id="CHEBI:29105"/>
        <label>1</label>
    </ligand>
</feature>
<comment type="catalytic activity">
    <reaction evidence="6">
        <text>(S)-dihydroorotate + H2O = N-carbamoyl-L-aspartate + H(+)</text>
        <dbReference type="Rhea" id="RHEA:24296"/>
        <dbReference type="ChEBI" id="CHEBI:15377"/>
        <dbReference type="ChEBI" id="CHEBI:15378"/>
        <dbReference type="ChEBI" id="CHEBI:30864"/>
        <dbReference type="ChEBI" id="CHEBI:32814"/>
        <dbReference type="EC" id="3.5.2.3"/>
    </reaction>
</comment>
<feature type="domain" description="Dihydroorotase catalytic" evidence="7">
    <location>
        <begin position="50"/>
        <end position="238"/>
    </location>
</feature>
<accession>A0A9W5RDG8</accession>
<evidence type="ECO:0000256" key="4">
    <source>
        <dbReference type="ARBA" id="ARBA00022801"/>
    </source>
</evidence>
<evidence type="ECO:0000256" key="5">
    <source>
        <dbReference type="ARBA" id="ARBA00022975"/>
    </source>
</evidence>
<evidence type="ECO:0000259" key="7">
    <source>
        <dbReference type="Pfam" id="PF12890"/>
    </source>
</evidence>
<dbReference type="InterPro" id="IPR024403">
    <property type="entry name" value="DHOase_cat"/>
</dbReference>